<evidence type="ECO:0000256" key="3">
    <source>
        <dbReference type="ARBA" id="ARBA00022692"/>
    </source>
</evidence>
<dbReference type="AlphaFoldDB" id="A0A7T5R2U3"/>
<evidence type="ECO:0000256" key="5">
    <source>
        <dbReference type="ARBA" id="ARBA00023136"/>
    </source>
</evidence>
<evidence type="ECO:0000256" key="4">
    <source>
        <dbReference type="ARBA" id="ARBA00022989"/>
    </source>
</evidence>
<reference evidence="7 8" key="1">
    <citation type="submission" date="2020-07" db="EMBL/GenBank/DDBJ databases">
        <title>Huge and variable diversity of episymbiotic CPR bacteria and DPANN archaea in groundwater ecosystems.</title>
        <authorList>
            <person name="He C.Y."/>
            <person name="Keren R."/>
            <person name="Whittaker M."/>
            <person name="Farag I.F."/>
            <person name="Doudna J."/>
            <person name="Cate J.H.D."/>
            <person name="Banfield J.F."/>
        </authorList>
    </citation>
    <scope>NUCLEOTIDE SEQUENCE [LARGE SCALE GENOMIC DNA]</scope>
    <source>
        <strain evidence="7">NC_groundwater_70_Ag_B-0.1um_54_66</strain>
    </source>
</reference>
<dbReference type="PANTHER" id="PTHR23291">
    <property type="entry name" value="BAX INHIBITOR-RELATED"/>
    <property type="match status" value="1"/>
</dbReference>
<feature type="transmembrane region" description="Helical" evidence="6">
    <location>
        <begin position="117"/>
        <end position="136"/>
    </location>
</feature>
<sequence>MQPDRYTSTPAPATRAASIDAGLRGHMQNVYNRMTLGVLVTAITSYFVANTPALLSLFLDGPQAYVVMFAPLAVMWFGFNPMTMPSGKLKISFFLISVLYGISLATIFIAYAKTDIARAFFIASAMFAGLSIFGYATRKNLDGLGTFAVMGVWGVLILGIINLFVGSSQLMNVISVVSIIAFAGITAWQTQTMKEMYSAAHGVEANSRMAWAAALNLYISFIAIFMHILHLLGNNR</sequence>
<dbReference type="CDD" id="cd10432">
    <property type="entry name" value="BI-1-like_bacterial"/>
    <property type="match status" value="1"/>
</dbReference>
<keyword evidence="3 6" id="KW-0812">Transmembrane</keyword>
<feature type="transmembrane region" description="Helical" evidence="6">
    <location>
        <begin position="170"/>
        <end position="188"/>
    </location>
</feature>
<keyword evidence="4 6" id="KW-1133">Transmembrane helix</keyword>
<dbReference type="Pfam" id="PF01027">
    <property type="entry name" value="Bax1-I"/>
    <property type="match status" value="1"/>
</dbReference>
<dbReference type="GO" id="GO:0005886">
    <property type="term" value="C:plasma membrane"/>
    <property type="evidence" value="ECO:0007669"/>
    <property type="project" value="TreeGrafter"/>
</dbReference>
<gene>
    <name evidence="7" type="ORF">HYS17_01165</name>
</gene>
<accession>A0A7T5R2U3</accession>
<proteinExistence type="inferred from homology"/>
<protein>
    <submittedName>
        <fullName evidence="7">Bax inhibitor-1/YccA family protein</fullName>
    </submittedName>
</protein>
<evidence type="ECO:0000256" key="2">
    <source>
        <dbReference type="ARBA" id="ARBA00010350"/>
    </source>
</evidence>
<name>A0A7T5R2U3_9BACT</name>
<dbReference type="Proteomes" id="UP000595362">
    <property type="component" value="Chromosome"/>
</dbReference>
<feature type="transmembrane region" description="Helical" evidence="6">
    <location>
        <begin position="61"/>
        <end position="79"/>
    </location>
</feature>
<evidence type="ECO:0000256" key="1">
    <source>
        <dbReference type="ARBA" id="ARBA00004141"/>
    </source>
</evidence>
<feature type="transmembrane region" description="Helical" evidence="6">
    <location>
        <begin position="30"/>
        <end position="49"/>
    </location>
</feature>
<evidence type="ECO:0000313" key="7">
    <source>
        <dbReference type="EMBL" id="QQG36431.1"/>
    </source>
</evidence>
<keyword evidence="5 6" id="KW-0472">Membrane</keyword>
<dbReference type="PANTHER" id="PTHR23291:SF50">
    <property type="entry name" value="PROTEIN LIFEGUARD 4"/>
    <property type="match status" value="1"/>
</dbReference>
<dbReference type="InterPro" id="IPR006214">
    <property type="entry name" value="Bax_inhibitor_1-related"/>
</dbReference>
<feature type="transmembrane region" description="Helical" evidence="6">
    <location>
        <begin position="143"/>
        <end position="164"/>
    </location>
</feature>
<organism evidence="7 8">
    <name type="scientific">Micavibrio aeruginosavorus</name>
    <dbReference type="NCBI Taxonomy" id="349221"/>
    <lineage>
        <taxon>Bacteria</taxon>
        <taxon>Pseudomonadati</taxon>
        <taxon>Bdellovibrionota</taxon>
        <taxon>Bdellovibrionia</taxon>
        <taxon>Bdellovibrionales</taxon>
        <taxon>Pseudobdellovibrionaceae</taxon>
        <taxon>Micavibrio</taxon>
    </lineage>
</organism>
<evidence type="ECO:0000313" key="8">
    <source>
        <dbReference type="Proteomes" id="UP000595362"/>
    </source>
</evidence>
<evidence type="ECO:0000256" key="6">
    <source>
        <dbReference type="RuleBase" id="RU004379"/>
    </source>
</evidence>
<dbReference type="EMBL" id="CP066681">
    <property type="protein sequence ID" value="QQG36431.1"/>
    <property type="molecule type" value="Genomic_DNA"/>
</dbReference>
<comment type="subcellular location">
    <subcellularLocation>
        <location evidence="1">Membrane</location>
        <topology evidence="1">Multi-pass membrane protein</topology>
    </subcellularLocation>
</comment>
<comment type="similarity">
    <text evidence="2 6">Belongs to the BI1 family.</text>
</comment>
<feature type="transmembrane region" description="Helical" evidence="6">
    <location>
        <begin position="91"/>
        <end position="111"/>
    </location>
</feature>
<feature type="transmembrane region" description="Helical" evidence="6">
    <location>
        <begin position="209"/>
        <end position="232"/>
    </location>
</feature>